<dbReference type="SUPFAM" id="SSF51905">
    <property type="entry name" value="FAD/NAD(P)-binding domain"/>
    <property type="match status" value="1"/>
</dbReference>
<evidence type="ECO:0000259" key="4">
    <source>
        <dbReference type="Pfam" id="PF01593"/>
    </source>
</evidence>
<feature type="domain" description="Amine oxidase" evidence="4">
    <location>
        <begin position="2"/>
        <end position="273"/>
    </location>
</feature>
<dbReference type="Pfam" id="PF01593">
    <property type="entry name" value="Amino_oxidase"/>
    <property type="match status" value="1"/>
</dbReference>
<sequence>MAKAGYKVVVVEAQKNIGGMTSSGPFIKSAPDHIIHPCAVDTIFIRTSGIIDDLDLKNHGFSTIDTDPSFAYLAPDGESIAFWRDPVKTADEIRRYSPSDAKAYLEFADTLEALLSVALPMMRTDSRRPSFKDIFSTIRSSISNRRRLGEIGALALGSADQAVAECFDHPLVVSALLGLAGGAGPIDADGSGLGHIIAALLHKVGVGRPVGGMQSLSDSLKRCLCKDGGTVLTGTPVEEILVAKGQAEEVRLADGRIIRADCVLAACDPRTALGRLLPDGALDKRMKARVEHIPANARGAAPMKIDLALRGRVEISKHQKLRKDNVDLRKPALLIGTAEDIRSSFTSSIRGELTPDLYFWAAILTACDPTQAPFGQDVLYLYPPAVPAYPAEGWQVLREKAENIIISGASSYFDNLDSLEIGRWVETPVDLGARTGAFNGCVTHVDFALLRSGPLRPAWGLGGYETPVKGLFLGAAGSHPGGGVSGIPGKLASVRMRRYLDRIS</sequence>
<comment type="subunit">
    <text evidence="2">Interacts with COX5B; this interaction may contribute to localize PYROXD2 to the inner face of the inner mitochondrial membrane.</text>
</comment>
<dbReference type="PANTHER" id="PTHR10668">
    <property type="entry name" value="PHYTOENE DEHYDROGENASE"/>
    <property type="match status" value="1"/>
</dbReference>
<dbReference type="EMBL" id="FR695866">
    <property type="protein sequence ID" value="CBX27514.1"/>
    <property type="molecule type" value="Genomic_DNA"/>
</dbReference>
<dbReference type="AlphaFoldDB" id="E1YAC0"/>
<organism evidence="5">
    <name type="scientific">uncultured Desulfobacterium sp</name>
    <dbReference type="NCBI Taxonomy" id="201089"/>
    <lineage>
        <taxon>Bacteria</taxon>
        <taxon>Pseudomonadati</taxon>
        <taxon>Thermodesulfobacteriota</taxon>
        <taxon>Desulfobacteria</taxon>
        <taxon>Desulfobacterales</taxon>
        <taxon>Desulfobacteriaceae</taxon>
        <taxon>Desulfobacterium</taxon>
        <taxon>environmental samples</taxon>
    </lineage>
</organism>
<dbReference type="InterPro" id="IPR002937">
    <property type="entry name" value="Amino_oxidase"/>
</dbReference>
<dbReference type="Gene3D" id="3.50.50.60">
    <property type="entry name" value="FAD/NAD(P)-binding domain"/>
    <property type="match status" value="1"/>
</dbReference>
<evidence type="ECO:0000313" key="5">
    <source>
        <dbReference type="EMBL" id="CBX27514.1"/>
    </source>
</evidence>
<dbReference type="PANTHER" id="PTHR10668:SF103">
    <property type="entry name" value="PYRIDINE NUCLEOTIDE-DISULFIDE OXIDOREDUCTASE DOMAIN-CONTAINING PROTEIN 2"/>
    <property type="match status" value="1"/>
</dbReference>
<evidence type="ECO:0000256" key="2">
    <source>
        <dbReference type="ARBA" id="ARBA00038825"/>
    </source>
</evidence>
<name>E1YAC0_9BACT</name>
<dbReference type="GO" id="GO:0016491">
    <property type="term" value="F:oxidoreductase activity"/>
    <property type="evidence" value="ECO:0007669"/>
    <property type="project" value="InterPro"/>
</dbReference>
<gene>
    <name evidence="5" type="ORF">N47_H23360</name>
</gene>
<reference evidence="5" key="1">
    <citation type="journal article" date="2011" name="Environ. Microbiol.">
        <title>Genomic insights into the metabolic potential of the polycyclic aromatic hydrocarbon degrading sulfate-reducing Deltaproteobacterium N47.</title>
        <authorList>
            <person name="Bergmann F."/>
            <person name="Selesi D."/>
            <person name="Weinmaier T."/>
            <person name="Tischler P."/>
            <person name="Rattei T."/>
            <person name="Meckenstock R.U."/>
        </authorList>
    </citation>
    <scope>NUCLEOTIDE SEQUENCE</scope>
</reference>
<comment type="function">
    <text evidence="1">Probable oxidoreductase that may play a role as regulator of mitochondrial function.</text>
</comment>
<evidence type="ECO:0000256" key="1">
    <source>
        <dbReference type="ARBA" id="ARBA00037217"/>
    </source>
</evidence>
<proteinExistence type="predicted"/>
<accession>E1YAC0</accession>
<dbReference type="InterPro" id="IPR036188">
    <property type="entry name" value="FAD/NAD-bd_sf"/>
</dbReference>
<protein>
    <recommendedName>
        <fullName evidence="3">Pyridine nucleotide-disulfide oxidoreductase domain-containing protein 2</fullName>
    </recommendedName>
</protein>
<evidence type="ECO:0000256" key="3">
    <source>
        <dbReference type="ARBA" id="ARBA00040298"/>
    </source>
</evidence>